<organism evidence="3 4">
    <name type="scientific">Mycetocola manganoxydans</name>
    <dbReference type="NCBI Taxonomy" id="699879"/>
    <lineage>
        <taxon>Bacteria</taxon>
        <taxon>Bacillati</taxon>
        <taxon>Actinomycetota</taxon>
        <taxon>Actinomycetes</taxon>
        <taxon>Micrococcales</taxon>
        <taxon>Microbacteriaceae</taxon>
        <taxon>Mycetocola</taxon>
    </lineage>
</organism>
<evidence type="ECO:0000313" key="4">
    <source>
        <dbReference type="Proteomes" id="UP000270299"/>
    </source>
</evidence>
<proteinExistence type="predicted"/>
<feature type="domain" description="Terminase small subunit actinomycetes phage-type" evidence="2">
    <location>
        <begin position="57"/>
        <end position="159"/>
    </location>
</feature>
<evidence type="ECO:0000259" key="2">
    <source>
        <dbReference type="Pfam" id="PF23931"/>
    </source>
</evidence>
<protein>
    <recommendedName>
        <fullName evidence="2">Terminase small subunit actinomycetes phage-type domain-containing protein</fullName>
    </recommendedName>
</protein>
<dbReference type="Pfam" id="PF23931">
    <property type="entry name" value="Terminase_6"/>
    <property type="match status" value="1"/>
</dbReference>
<name>A0A3L6ZNZ8_9MICO</name>
<dbReference type="InterPro" id="IPR057630">
    <property type="entry name" value="Terminase_6"/>
</dbReference>
<comment type="caution">
    <text evidence="3">The sequence shown here is derived from an EMBL/GenBank/DDBJ whole genome shotgun (WGS) entry which is preliminary data.</text>
</comment>
<evidence type="ECO:0000256" key="1">
    <source>
        <dbReference type="SAM" id="MobiDB-lite"/>
    </source>
</evidence>
<feature type="compositionally biased region" description="Basic residues" evidence="1">
    <location>
        <begin position="153"/>
        <end position="162"/>
    </location>
</feature>
<reference evidence="3 4" key="1">
    <citation type="submission" date="2018-10" db="EMBL/GenBank/DDBJ databases">
        <authorList>
            <person name="Li J."/>
        </authorList>
    </citation>
    <scope>NUCLEOTIDE SEQUENCE [LARGE SCALE GENOMIC DNA]</scope>
    <source>
        <strain evidence="3 4">CCTCC AB209002</strain>
    </source>
</reference>
<dbReference type="EMBL" id="RCUV01000013">
    <property type="protein sequence ID" value="RLP69395.1"/>
    <property type="molecule type" value="Genomic_DNA"/>
</dbReference>
<keyword evidence="4" id="KW-1185">Reference proteome</keyword>
<gene>
    <name evidence="3" type="ORF">D9V29_11785</name>
</gene>
<feature type="region of interest" description="Disordered" evidence="1">
    <location>
        <begin position="137"/>
        <end position="162"/>
    </location>
</feature>
<accession>A0A3L6ZNZ8</accession>
<dbReference type="AlphaFoldDB" id="A0A3L6ZNZ8"/>
<dbReference type="Proteomes" id="UP000270299">
    <property type="component" value="Unassembled WGS sequence"/>
</dbReference>
<sequence>MRREIQEVFVTVSDDERKARQRAYSRAYRARKAAGREAAAADASDGHGEPVTTMQDAVERSLAAMKWLTTSDGAAVELARLTAAQVDLLSVPGNTSLLEKKSRASASLLRVLHELGGTPAVRLQHELRSMRAGIRSATSGTAIPAGENVSKFQRPRKSRPRL</sequence>
<evidence type="ECO:0000313" key="3">
    <source>
        <dbReference type="EMBL" id="RLP69395.1"/>
    </source>
</evidence>